<feature type="domain" description="N-acetyltransferase" evidence="3">
    <location>
        <begin position="4"/>
        <end position="150"/>
    </location>
</feature>
<proteinExistence type="predicted"/>
<dbReference type="InterPro" id="IPR050832">
    <property type="entry name" value="Bact_Acetyltransf"/>
</dbReference>
<reference evidence="5" key="1">
    <citation type="journal article" date="2019" name="Int. J. Syst. Evol. Microbiol.">
        <title>The Global Catalogue of Microorganisms (GCM) 10K type strain sequencing project: providing services to taxonomists for standard genome sequencing and annotation.</title>
        <authorList>
            <consortium name="The Broad Institute Genomics Platform"/>
            <consortium name="The Broad Institute Genome Sequencing Center for Infectious Disease"/>
            <person name="Wu L."/>
            <person name="Ma J."/>
        </authorList>
    </citation>
    <scope>NUCLEOTIDE SEQUENCE [LARGE SCALE GENOMIC DNA]</scope>
    <source>
        <strain evidence="5">IBRC 10765</strain>
    </source>
</reference>
<dbReference type="Gene3D" id="3.40.630.30">
    <property type="match status" value="1"/>
</dbReference>
<dbReference type="SUPFAM" id="SSF55729">
    <property type="entry name" value="Acyl-CoA N-acyltransferases (Nat)"/>
    <property type="match status" value="1"/>
</dbReference>
<sequence>MTVIEIRSASEADLADIQACARQAYAKYIERMNQEPAPMHADFALQIANGWVDVAVGEIGLVGYVVYYQRDDHVHLENVSVSPEFSGGGIGKRLIAHVELFARNAGSQAVELYTNEAMTENLAMYQRFGYREVDRRHEGGFSRVFFRKQL</sequence>
<protein>
    <submittedName>
        <fullName evidence="4">GNAT family N-acetyltransferase</fullName>
        <ecNumber evidence="4">2.3.-.-</ecNumber>
    </submittedName>
</protein>
<dbReference type="EMBL" id="JBHRYR010000002">
    <property type="protein sequence ID" value="MFC3851221.1"/>
    <property type="molecule type" value="Genomic_DNA"/>
</dbReference>
<dbReference type="EC" id="2.3.-.-" evidence="4"/>
<evidence type="ECO:0000313" key="4">
    <source>
        <dbReference type="EMBL" id="MFC3851221.1"/>
    </source>
</evidence>
<dbReference type="PANTHER" id="PTHR43877">
    <property type="entry name" value="AMINOALKYLPHOSPHONATE N-ACETYLTRANSFERASE-RELATED-RELATED"/>
    <property type="match status" value="1"/>
</dbReference>
<dbReference type="GO" id="GO:0016746">
    <property type="term" value="F:acyltransferase activity"/>
    <property type="evidence" value="ECO:0007669"/>
    <property type="project" value="UniProtKB-KW"/>
</dbReference>
<comment type="caution">
    <text evidence="4">The sequence shown here is derived from an EMBL/GenBank/DDBJ whole genome shotgun (WGS) entry which is preliminary data.</text>
</comment>
<dbReference type="CDD" id="cd04301">
    <property type="entry name" value="NAT_SF"/>
    <property type="match status" value="1"/>
</dbReference>
<evidence type="ECO:0000313" key="5">
    <source>
        <dbReference type="Proteomes" id="UP001595617"/>
    </source>
</evidence>
<keyword evidence="2 4" id="KW-0012">Acyltransferase</keyword>
<evidence type="ECO:0000259" key="3">
    <source>
        <dbReference type="PROSITE" id="PS51186"/>
    </source>
</evidence>
<dbReference type="PROSITE" id="PS51186">
    <property type="entry name" value="GNAT"/>
    <property type="match status" value="1"/>
</dbReference>
<name>A0ABV7ZV57_9GAMM</name>
<keyword evidence="1 4" id="KW-0808">Transferase</keyword>
<evidence type="ECO:0000256" key="1">
    <source>
        <dbReference type="ARBA" id="ARBA00022679"/>
    </source>
</evidence>
<dbReference type="InterPro" id="IPR016181">
    <property type="entry name" value="Acyl_CoA_acyltransferase"/>
</dbReference>
<evidence type="ECO:0000256" key="2">
    <source>
        <dbReference type="ARBA" id="ARBA00023315"/>
    </source>
</evidence>
<dbReference type="Proteomes" id="UP001595617">
    <property type="component" value="Unassembled WGS sequence"/>
</dbReference>
<dbReference type="Pfam" id="PF00583">
    <property type="entry name" value="Acetyltransf_1"/>
    <property type="match status" value="1"/>
</dbReference>
<dbReference type="RefSeq" id="WP_380692331.1">
    <property type="nucleotide sequence ID" value="NZ_JBHRYR010000002.1"/>
</dbReference>
<accession>A0ABV7ZV57</accession>
<dbReference type="PANTHER" id="PTHR43877:SF2">
    <property type="entry name" value="AMINOALKYLPHOSPHONATE N-ACETYLTRANSFERASE-RELATED"/>
    <property type="match status" value="1"/>
</dbReference>
<organism evidence="4 5">
    <name type="scientific">Saccharospirillum mangrovi</name>
    <dbReference type="NCBI Taxonomy" id="2161747"/>
    <lineage>
        <taxon>Bacteria</taxon>
        <taxon>Pseudomonadati</taxon>
        <taxon>Pseudomonadota</taxon>
        <taxon>Gammaproteobacteria</taxon>
        <taxon>Oceanospirillales</taxon>
        <taxon>Saccharospirillaceae</taxon>
        <taxon>Saccharospirillum</taxon>
    </lineage>
</organism>
<gene>
    <name evidence="4" type="ORF">ACFOOG_00130</name>
</gene>
<dbReference type="InterPro" id="IPR000182">
    <property type="entry name" value="GNAT_dom"/>
</dbReference>
<keyword evidence="5" id="KW-1185">Reference proteome</keyword>